<feature type="binding site" evidence="5">
    <location>
        <position position="109"/>
    </location>
    <ligand>
        <name>substrate</name>
    </ligand>
</feature>
<dbReference type="PROSITE" id="PS00063">
    <property type="entry name" value="ALDOKETO_REDUCTASE_3"/>
    <property type="match status" value="1"/>
</dbReference>
<evidence type="ECO:0000256" key="6">
    <source>
        <dbReference type="PIRSR" id="PIRSR000097-3"/>
    </source>
</evidence>
<dbReference type="PRINTS" id="PR00069">
    <property type="entry name" value="ALDKETRDTASE"/>
</dbReference>
<evidence type="ECO:0000256" key="4">
    <source>
        <dbReference type="PIRSR" id="PIRSR000097-1"/>
    </source>
</evidence>
<dbReference type="PROSITE" id="PS00798">
    <property type="entry name" value="ALDOKETO_REDUCTASE_1"/>
    <property type="match status" value="1"/>
</dbReference>
<dbReference type="InterPro" id="IPR023210">
    <property type="entry name" value="NADP_OxRdtase_dom"/>
</dbReference>
<dbReference type="GO" id="GO:0016616">
    <property type="term" value="F:oxidoreductase activity, acting on the CH-OH group of donors, NAD or NADP as acceptor"/>
    <property type="evidence" value="ECO:0007669"/>
    <property type="project" value="UniProtKB-ARBA"/>
</dbReference>
<dbReference type="Proteomes" id="UP000218598">
    <property type="component" value="Unassembled WGS sequence"/>
</dbReference>
<dbReference type="InterPro" id="IPR020471">
    <property type="entry name" value="AKR"/>
</dbReference>
<proteinExistence type="inferred from homology"/>
<dbReference type="InterPro" id="IPR018170">
    <property type="entry name" value="Aldo/ket_reductase_CS"/>
</dbReference>
<dbReference type="InterPro" id="IPR036812">
    <property type="entry name" value="NAD(P)_OxRdtase_dom_sf"/>
</dbReference>
<evidence type="ECO:0000313" key="8">
    <source>
        <dbReference type="EMBL" id="PCC39357.1"/>
    </source>
</evidence>
<keyword evidence="9" id="KW-1185">Reference proteome</keyword>
<gene>
    <name evidence="8" type="ORF">CIK66_08815</name>
</gene>
<feature type="domain" description="NADP-dependent oxidoreductase" evidence="7">
    <location>
        <begin position="18"/>
        <end position="264"/>
    </location>
</feature>
<reference evidence="8 9" key="1">
    <citation type="journal article" date="2017" name="Elife">
        <title>Extensive horizontal gene transfer in cheese-associated bacteria.</title>
        <authorList>
            <person name="Bonham K.S."/>
            <person name="Wolfe B.E."/>
            <person name="Dutton R.J."/>
        </authorList>
    </citation>
    <scope>NUCLEOTIDE SEQUENCE [LARGE SCALE GENOMIC DNA]</scope>
    <source>
        <strain evidence="8 9">341_9</strain>
    </source>
</reference>
<feature type="site" description="Lowers pKa of active site Tyr" evidence="6">
    <location>
        <position position="76"/>
    </location>
</feature>
<evidence type="ECO:0000256" key="3">
    <source>
        <dbReference type="ARBA" id="ARBA00023002"/>
    </source>
</evidence>
<keyword evidence="3" id="KW-0560">Oxidoreductase</keyword>
<dbReference type="Pfam" id="PF00248">
    <property type="entry name" value="Aldo_ket_red"/>
    <property type="match status" value="1"/>
</dbReference>
<evidence type="ECO:0000313" key="9">
    <source>
        <dbReference type="Proteomes" id="UP000218598"/>
    </source>
</evidence>
<keyword evidence="2" id="KW-0521">NADP</keyword>
<dbReference type="PANTHER" id="PTHR43827">
    <property type="entry name" value="2,5-DIKETO-D-GLUCONIC ACID REDUCTASE"/>
    <property type="match status" value="1"/>
</dbReference>
<dbReference type="EMBL" id="NRGR01000015">
    <property type="protein sequence ID" value="PCC39357.1"/>
    <property type="molecule type" value="Genomic_DNA"/>
</dbReference>
<feature type="active site" description="Proton donor" evidence="4">
    <location>
        <position position="51"/>
    </location>
</feature>
<accession>A0A2A3YJ84</accession>
<dbReference type="FunFam" id="3.20.20.100:FF:000002">
    <property type="entry name" value="2,5-diketo-D-gluconic acid reductase A"/>
    <property type="match status" value="1"/>
</dbReference>
<organism evidence="8 9">
    <name type="scientific">Brachybacterium alimentarium</name>
    <dbReference type="NCBI Taxonomy" id="47845"/>
    <lineage>
        <taxon>Bacteria</taxon>
        <taxon>Bacillati</taxon>
        <taxon>Actinomycetota</taxon>
        <taxon>Actinomycetes</taxon>
        <taxon>Micrococcales</taxon>
        <taxon>Dermabacteraceae</taxon>
        <taxon>Brachybacterium</taxon>
    </lineage>
</organism>
<dbReference type="RefSeq" id="WP_096197039.1">
    <property type="nucleotide sequence ID" value="NZ_BAAAIQ010000055.1"/>
</dbReference>
<protein>
    <submittedName>
        <fullName evidence="8">Oxidoreductase</fullName>
    </submittedName>
</protein>
<dbReference type="AlphaFoldDB" id="A0A2A3YJ84"/>
<name>A0A2A3YJ84_9MICO</name>
<evidence type="ECO:0000259" key="7">
    <source>
        <dbReference type="Pfam" id="PF00248"/>
    </source>
</evidence>
<dbReference type="Gene3D" id="3.20.20.100">
    <property type="entry name" value="NADP-dependent oxidoreductase domain"/>
    <property type="match status" value="1"/>
</dbReference>
<evidence type="ECO:0000256" key="5">
    <source>
        <dbReference type="PIRSR" id="PIRSR000097-2"/>
    </source>
</evidence>
<evidence type="ECO:0000256" key="1">
    <source>
        <dbReference type="ARBA" id="ARBA00007905"/>
    </source>
</evidence>
<sequence length="279" mass="30199">MTSIPAVRFHDGHEIPQLGYGVWQVENDVAADVVEQALRAGYRHIDTAAVYGNEEGVGRAIRASGVPREEIFVTTKLWNDSHAHDDALAAIDTSLEKLGLDHVDLYLIHWAKPIQGKYLEAWKALIEIQKSGKATSIGVSNFPQAELEEIIEATGVTPVIHQVETHPTFQQTELREVEAAHEILHQSWSPLGQGGAGDDLGDPVVTDIAEAHGVTPAQVVIAWHLAKGFVVIPKSVTPERIVSNLAAADVALSEGEIARIDALDRADGRIGGDPQECDF</sequence>
<dbReference type="PIRSF" id="PIRSF000097">
    <property type="entry name" value="AKR"/>
    <property type="match status" value="1"/>
</dbReference>
<dbReference type="PANTHER" id="PTHR43827:SF3">
    <property type="entry name" value="NADP-DEPENDENT OXIDOREDUCTASE DOMAIN-CONTAINING PROTEIN"/>
    <property type="match status" value="1"/>
</dbReference>
<comment type="caution">
    <text evidence="8">The sequence shown here is derived from an EMBL/GenBank/DDBJ whole genome shotgun (WGS) entry which is preliminary data.</text>
</comment>
<comment type="similarity">
    <text evidence="1">Belongs to the aldo/keto reductase family.</text>
</comment>
<evidence type="ECO:0000256" key="2">
    <source>
        <dbReference type="ARBA" id="ARBA00022857"/>
    </source>
</evidence>
<dbReference type="OrthoDB" id="9804790at2"/>
<dbReference type="SUPFAM" id="SSF51430">
    <property type="entry name" value="NAD(P)-linked oxidoreductase"/>
    <property type="match status" value="1"/>
</dbReference>